<dbReference type="Pfam" id="PF23222">
    <property type="entry name" value="RRM_PARP14_1"/>
    <property type="match status" value="1"/>
</dbReference>
<evidence type="ECO:0000259" key="1">
    <source>
        <dbReference type="Pfam" id="PF23222"/>
    </source>
</evidence>
<accession>A0A3Q4AQP9</accession>
<dbReference type="Ensembl" id="ENSMMOT00000006894.1">
    <property type="protein sequence ID" value="ENSMMOP00000006769.1"/>
    <property type="gene ID" value="ENSMMOG00000005279.1"/>
</dbReference>
<sequence length="117" mass="12892">MAGAYSYALLVELGENNTAKLKNKLVKYFQSKKSGGGECEVEYENGSRTATLSYCSLNVKNVLARGAHQISLDKGVLKVTVRLLKDESKTSFSDVETPFSNMKSVHNTMFSGLWALF</sequence>
<reference evidence="2" key="1">
    <citation type="submission" date="2025-05" db="UniProtKB">
        <authorList>
            <consortium name="Ensembl"/>
        </authorList>
    </citation>
    <scope>IDENTIFICATION</scope>
</reference>
<dbReference type="Gene3D" id="3.30.70.330">
    <property type="match status" value="1"/>
</dbReference>
<evidence type="ECO:0000313" key="3">
    <source>
        <dbReference type="Proteomes" id="UP000261620"/>
    </source>
</evidence>
<keyword evidence="3" id="KW-1185">Reference proteome</keyword>
<dbReference type="InterPro" id="IPR057051">
    <property type="entry name" value="PARP14_RPM_1"/>
</dbReference>
<dbReference type="STRING" id="94237.ENSMMOP00000006769"/>
<name>A0A3Q4AQP9_MOLML</name>
<dbReference type="OMA" id="CEVEYEP"/>
<evidence type="ECO:0000313" key="2">
    <source>
        <dbReference type="Ensembl" id="ENSMMOP00000006785.1"/>
    </source>
</evidence>
<dbReference type="Proteomes" id="UP000261620">
    <property type="component" value="Unplaced"/>
</dbReference>
<organism evidence="2 3">
    <name type="scientific">Mola mola</name>
    <name type="common">Ocean sunfish</name>
    <name type="synonym">Tetraodon mola</name>
    <dbReference type="NCBI Taxonomy" id="94237"/>
    <lineage>
        <taxon>Eukaryota</taxon>
        <taxon>Metazoa</taxon>
        <taxon>Chordata</taxon>
        <taxon>Craniata</taxon>
        <taxon>Vertebrata</taxon>
        <taxon>Euteleostomi</taxon>
        <taxon>Actinopterygii</taxon>
        <taxon>Neopterygii</taxon>
        <taxon>Teleostei</taxon>
        <taxon>Neoteleostei</taxon>
        <taxon>Acanthomorphata</taxon>
        <taxon>Eupercaria</taxon>
        <taxon>Tetraodontiformes</taxon>
        <taxon>Molidae</taxon>
        <taxon>Mola</taxon>
    </lineage>
</organism>
<feature type="domain" description="PAR14-like first RRM" evidence="1">
    <location>
        <begin position="9"/>
        <end position="82"/>
    </location>
</feature>
<protein>
    <recommendedName>
        <fullName evidence="1">PAR14-like first RRM domain-containing protein</fullName>
    </recommendedName>
</protein>
<proteinExistence type="predicted"/>
<dbReference type="Ensembl" id="ENSMMOT00000006910.1">
    <property type="protein sequence ID" value="ENSMMOP00000006785.1"/>
    <property type="gene ID" value="ENSMMOG00000005291.1"/>
</dbReference>
<dbReference type="AlphaFoldDB" id="A0A3Q4AQP9"/>
<dbReference type="InterPro" id="IPR012677">
    <property type="entry name" value="Nucleotide-bd_a/b_plait_sf"/>
</dbReference>